<dbReference type="KEGG" id="psyt:DSAG12_03090"/>
<feature type="domain" description="Solute-binding protein family 5" evidence="5">
    <location>
        <begin position="81"/>
        <end position="476"/>
    </location>
</feature>
<keyword evidence="3" id="KW-0732">Signal</keyword>
<dbReference type="Gene3D" id="3.40.190.10">
    <property type="entry name" value="Periplasmic binding protein-like II"/>
    <property type="match status" value="1"/>
</dbReference>
<dbReference type="GeneID" id="41331061"/>
<dbReference type="GO" id="GO:0043190">
    <property type="term" value="C:ATP-binding cassette (ABC) transporter complex"/>
    <property type="evidence" value="ECO:0007669"/>
    <property type="project" value="InterPro"/>
</dbReference>
<evidence type="ECO:0000256" key="2">
    <source>
        <dbReference type="ARBA" id="ARBA00022448"/>
    </source>
</evidence>
<keyword evidence="4" id="KW-1133">Transmembrane helix</keyword>
<dbReference type="CDD" id="cd00995">
    <property type="entry name" value="PBP2_NikA_DppA_OppA_like"/>
    <property type="match status" value="1"/>
</dbReference>
<dbReference type="AlphaFoldDB" id="A0A5B9DDE1"/>
<evidence type="ECO:0000313" key="6">
    <source>
        <dbReference type="EMBL" id="QEE17258.1"/>
    </source>
</evidence>
<evidence type="ECO:0000256" key="4">
    <source>
        <dbReference type="SAM" id="Phobius"/>
    </source>
</evidence>
<proteinExistence type="inferred from homology"/>
<keyword evidence="7" id="KW-1185">Reference proteome</keyword>
<dbReference type="GO" id="GO:0015833">
    <property type="term" value="P:peptide transport"/>
    <property type="evidence" value="ECO:0007669"/>
    <property type="project" value="TreeGrafter"/>
</dbReference>
<sequence>MKKSKVIISVIVMLSLMSIYIPNVMAEEEDSKFMPFTVGVSDTPQNVDPANAYDSVSYDTLNQVYEGLYTYNLSSPAMESIPLLAKEMGNWSADNLNLTIALREDVLFHDNTTFNATDVKWNFDRIFYFAEEQRSDPYTLYYNGEKWGDGTPQLIVNETIIVDEFTIKFVLNKAFGIWDKMLAFTGSSIIKPNPAFEKEFLTLSDPAVGTGPFKLTAVEPDQYVTMEKFDDYYSGPANISKIYYSVIKDGEVASTAMLNHELHYGGVLAEHLAEAEADPDITIERVKTTVVFYLQLGYHTLPHAVRKAMQFGWNYTYYLEETLQGEAYELHTPIPDGMEFYNPDIEGLPYYNKTMARQFLIDDQSELENPVPAGLTATSPDSEWEAVATGDNPLFTSNFTRYTSTGLEKIKTQLIDNYADIGIKVVDWHIGDWGTWTEWSQTPGNKALLDISMGGWGPDYNDAINMIEPIFKTNATYNTAQINETDLDDLMDANFGITDTALRQASFDEIVTKLIVDYAPCFYIYQRGGREVYNNKYVSNIQDMLNVFDNTYWYNVEYIPQPVPGIPGFTLGYMLIACLGAVSLVIFAVKKRH</sequence>
<gene>
    <name evidence="6" type="ORF">DSAG12_03090</name>
</gene>
<keyword evidence="2" id="KW-0813">Transport</keyword>
<accession>A0A5B9DDE1</accession>
<dbReference type="PIRSF" id="PIRSF002741">
    <property type="entry name" value="MppA"/>
    <property type="match status" value="1"/>
</dbReference>
<dbReference type="InterPro" id="IPR039424">
    <property type="entry name" value="SBP_5"/>
</dbReference>
<dbReference type="Proteomes" id="UP000321408">
    <property type="component" value="Chromosome"/>
</dbReference>
<dbReference type="GO" id="GO:1904680">
    <property type="term" value="F:peptide transmembrane transporter activity"/>
    <property type="evidence" value="ECO:0007669"/>
    <property type="project" value="TreeGrafter"/>
</dbReference>
<dbReference type="InterPro" id="IPR030678">
    <property type="entry name" value="Peptide/Ni-bd"/>
</dbReference>
<keyword evidence="4" id="KW-0812">Transmembrane</keyword>
<name>A0A5B9DDE1_9ARCH</name>
<evidence type="ECO:0000259" key="5">
    <source>
        <dbReference type="Pfam" id="PF00496"/>
    </source>
</evidence>
<comment type="similarity">
    <text evidence="1">Belongs to the bacterial solute-binding protein 5 family.</text>
</comment>
<protein>
    <submittedName>
        <fullName evidence="6">ABC transporter substrate-binding protein</fullName>
    </submittedName>
</protein>
<evidence type="ECO:0000256" key="3">
    <source>
        <dbReference type="ARBA" id="ARBA00022729"/>
    </source>
</evidence>
<feature type="transmembrane region" description="Helical" evidence="4">
    <location>
        <begin position="571"/>
        <end position="589"/>
    </location>
</feature>
<dbReference type="SUPFAM" id="SSF53850">
    <property type="entry name" value="Periplasmic binding protein-like II"/>
    <property type="match status" value="1"/>
</dbReference>
<reference evidence="6 7" key="2">
    <citation type="journal article" date="2024" name="Int. J. Syst. Evol. Microbiol.">
        <title>Promethearchaeum syntrophicum gen. nov., sp. nov., an anaerobic, obligately syntrophic archaeon, the first isolate of the lineage 'Asgard' archaea, and proposal of the new archaeal phylum Promethearchaeota phyl. nov. and kingdom Promethearchaeati regn. nov.</title>
        <authorList>
            <person name="Imachi H."/>
            <person name="Nobu M.K."/>
            <person name="Kato S."/>
            <person name="Takaki Y."/>
            <person name="Miyazaki M."/>
            <person name="Miyata M."/>
            <person name="Ogawara M."/>
            <person name="Saito Y."/>
            <person name="Sakai S."/>
            <person name="Tahara Y.O."/>
            <person name="Takano Y."/>
            <person name="Tasumi E."/>
            <person name="Uematsu K."/>
            <person name="Yoshimura T."/>
            <person name="Itoh T."/>
            <person name="Ohkuma M."/>
            <person name="Takai K."/>
        </authorList>
    </citation>
    <scope>NUCLEOTIDE SEQUENCE [LARGE SCALE GENOMIC DNA]</scope>
    <source>
        <strain evidence="6 7">MK-D1</strain>
    </source>
</reference>
<dbReference type="EMBL" id="CP042905">
    <property type="protein sequence ID" value="QEE17258.1"/>
    <property type="molecule type" value="Genomic_DNA"/>
</dbReference>
<dbReference type="PANTHER" id="PTHR30290">
    <property type="entry name" value="PERIPLASMIC BINDING COMPONENT OF ABC TRANSPORTER"/>
    <property type="match status" value="1"/>
</dbReference>
<dbReference type="Pfam" id="PF00496">
    <property type="entry name" value="SBP_bac_5"/>
    <property type="match status" value="1"/>
</dbReference>
<dbReference type="Gene3D" id="3.10.105.10">
    <property type="entry name" value="Dipeptide-binding Protein, Domain 3"/>
    <property type="match status" value="1"/>
</dbReference>
<keyword evidence="4" id="KW-0472">Membrane</keyword>
<organism evidence="6 7">
    <name type="scientific">Promethearchaeum syntrophicum</name>
    <dbReference type="NCBI Taxonomy" id="2594042"/>
    <lineage>
        <taxon>Archaea</taxon>
        <taxon>Promethearchaeati</taxon>
        <taxon>Promethearchaeota</taxon>
        <taxon>Promethearchaeia</taxon>
        <taxon>Promethearchaeales</taxon>
        <taxon>Promethearchaeaceae</taxon>
        <taxon>Promethearchaeum</taxon>
    </lineage>
</organism>
<evidence type="ECO:0000313" key="7">
    <source>
        <dbReference type="Proteomes" id="UP000321408"/>
    </source>
</evidence>
<evidence type="ECO:0000256" key="1">
    <source>
        <dbReference type="ARBA" id="ARBA00005695"/>
    </source>
</evidence>
<dbReference type="GO" id="GO:0042597">
    <property type="term" value="C:periplasmic space"/>
    <property type="evidence" value="ECO:0007669"/>
    <property type="project" value="UniProtKB-ARBA"/>
</dbReference>
<reference evidence="6 7" key="1">
    <citation type="journal article" date="2020" name="Nature">
        <title>Isolation of an archaeon at the prokaryote-eukaryote interface.</title>
        <authorList>
            <person name="Imachi H."/>
            <person name="Nobu M.K."/>
            <person name="Nakahara N."/>
            <person name="Morono Y."/>
            <person name="Ogawara M."/>
            <person name="Takaki Y."/>
            <person name="Takano Y."/>
            <person name="Uematsu K."/>
            <person name="Ikuta T."/>
            <person name="Ito M."/>
            <person name="Matsui Y."/>
            <person name="Miyazaki M."/>
            <person name="Murata K."/>
            <person name="Saito Y."/>
            <person name="Sakai S."/>
            <person name="Song C."/>
            <person name="Tasumi E."/>
            <person name="Yamanaka Y."/>
            <person name="Yamaguchi T."/>
            <person name="Kamagata Y."/>
            <person name="Tamaki H."/>
            <person name="Takai K."/>
        </authorList>
    </citation>
    <scope>NUCLEOTIDE SEQUENCE [LARGE SCALE GENOMIC DNA]</scope>
    <source>
        <strain evidence="6 7">MK-D1</strain>
    </source>
</reference>
<dbReference type="OrthoDB" id="37176at2157"/>
<dbReference type="PANTHER" id="PTHR30290:SF9">
    <property type="entry name" value="OLIGOPEPTIDE-BINDING PROTEIN APPA"/>
    <property type="match status" value="1"/>
</dbReference>
<dbReference type="RefSeq" id="WP_147664158.1">
    <property type="nucleotide sequence ID" value="NZ_CP042905.2"/>
</dbReference>
<dbReference type="InterPro" id="IPR000914">
    <property type="entry name" value="SBP_5_dom"/>
</dbReference>
<dbReference type="Gene3D" id="3.90.76.10">
    <property type="entry name" value="Dipeptide-binding Protein, Domain 1"/>
    <property type="match status" value="1"/>
</dbReference>